<accession>A0A0X3QH72</accession>
<feature type="compositionally biased region" description="Basic and acidic residues" evidence="1">
    <location>
        <begin position="56"/>
        <end position="69"/>
    </location>
</feature>
<name>A0A0X3QH72_SCHSO</name>
<evidence type="ECO:0000256" key="1">
    <source>
        <dbReference type="SAM" id="MobiDB-lite"/>
    </source>
</evidence>
<evidence type="ECO:0000313" key="2">
    <source>
        <dbReference type="EMBL" id="JAP59086.1"/>
    </source>
</evidence>
<feature type="compositionally biased region" description="Low complexity" evidence="1">
    <location>
        <begin position="195"/>
        <end position="210"/>
    </location>
</feature>
<dbReference type="EMBL" id="GEEE01004139">
    <property type="protein sequence ID" value="JAP59086.1"/>
    <property type="molecule type" value="Transcribed_RNA"/>
</dbReference>
<reference evidence="2" key="1">
    <citation type="submission" date="2016-01" db="EMBL/GenBank/DDBJ databases">
        <title>Reference transcriptome for the parasite Schistocephalus solidus: insights into the molecular evolution of parasitism.</title>
        <authorList>
            <person name="Hebert F.O."/>
            <person name="Grambauer S."/>
            <person name="Barber I."/>
            <person name="Landry C.R."/>
            <person name="Aubin-Horth N."/>
        </authorList>
    </citation>
    <scope>NUCLEOTIDE SEQUENCE</scope>
</reference>
<gene>
    <name evidence="2" type="ORF">TR140270</name>
</gene>
<organism evidence="2">
    <name type="scientific">Schistocephalus solidus</name>
    <name type="common">Tapeworm</name>
    <dbReference type="NCBI Taxonomy" id="70667"/>
    <lineage>
        <taxon>Eukaryota</taxon>
        <taxon>Metazoa</taxon>
        <taxon>Spiralia</taxon>
        <taxon>Lophotrochozoa</taxon>
        <taxon>Platyhelminthes</taxon>
        <taxon>Cestoda</taxon>
        <taxon>Eucestoda</taxon>
        <taxon>Diphyllobothriidea</taxon>
        <taxon>Diphyllobothriidae</taxon>
        <taxon>Schistocephalus</taxon>
    </lineage>
</organism>
<sequence length="568" mass="62428">MIRKVQGKNIQRIMQTLQRNCDSFDEPTNCDLSRTSVPSSVSVRGYRRDDEWIKLHENDDNSDEGEGKEPMFSVNISRTVKFGPTGSKKDEKPTPVAHSEEIRPTTTPPVLQVHPVQAETVSRSTIRKKSYPDNGASKDFQTSEKEDLRTPKSPSTAVLEPLHGSQTVDYVPLRTREATQSSAYWSVPSPKTGDPSPLSVKSPEVKVSPVATPRKQELSVTPISSRLHNDSRDNEGPQAANSADVVQTAKPPSSSSPSISGQKSPNISPRNGQPLLTKRLFTSDEEERTGAANKSPVDKQLPALRTGKQETSEIQRIVPSPRADLLLMNPQNNGQAPSGNENTFRLNSTSRDETSDCEEPIHSKINGCNLSHCLSTSPSKNAPNFSVNGNKEDNGIEQYSKFEASHEMSKVDTEDNQNENIDTSLAPEADTPLIQVSPTLNKKVIELLDTWSSNGGKLSLDCDTKTTYNSDRIYGGRAVSPTVNKFDDIIFYARTFNEDLQSYLLEAKVRRKYSQCNYTPTVVTTKVLAPSKVHSPAPAPVYSNEGSDVDEAIGNVEPKIIYASRCPS</sequence>
<feature type="compositionally biased region" description="Basic and acidic residues" evidence="1">
    <location>
        <begin position="87"/>
        <end position="103"/>
    </location>
</feature>
<feature type="compositionally biased region" description="Polar residues" evidence="1">
    <location>
        <begin position="331"/>
        <end position="349"/>
    </location>
</feature>
<feature type="region of interest" description="Disordered" evidence="1">
    <location>
        <begin position="56"/>
        <end position="313"/>
    </location>
</feature>
<protein>
    <submittedName>
        <fullName evidence="2">Uncharacterized protein</fullName>
    </submittedName>
</protein>
<proteinExistence type="predicted"/>
<dbReference type="AlphaFoldDB" id="A0A0X3QH72"/>
<feature type="compositionally biased region" description="Low complexity" evidence="1">
    <location>
        <begin position="251"/>
        <end position="265"/>
    </location>
</feature>
<feature type="region of interest" description="Disordered" evidence="1">
    <location>
        <begin position="331"/>
        <end position="358"/>
    </location>
</feature>
<feature type="compositionally biased region" description="Basic and acidic residues" evidence="1">
    <location>
        <begin position="141"/>
        <end position="150"/>
    </location>
</feature>